<evidence type="ECO:0008006" key="3">
    <source>
        <dbReference type="Google" id="ProtNLM"/>
    </source>
</evidence>
<proteinExistence type="predicted"/>
<dbReference type="STRING" id="1391654.AKJ09_06798"/>
<dbReference type="NCBIfam" id="TIGR02574">
    <property type="entry name" value="stabl_TIGR02574"/>
    <property type="match status" value="1"/>
</dbReference>
<gene>
    <name evidence="1" type="ORF">AKJ09_06798</name>
</gene>
<dbReference type="KEGG" id="llu:AKJ09_06798"/>
<dbReference type="Pfam" id="PF09720">
    <property type="entry name" value="Unstab_antitox"/>
    <property type="match status" value="1"/>
</dbReference>
<evidence type="ECO:0000313" key="1">
    <source>
        <dbReference type="EMBL" id="AKV00135.1"/>
    </source>
</evidence>
<keyword evidence="2" id="KW-1185">Reference proteome</keyword>
<accession>A0A0K1Q421</accession>
<dbReference type="Proteomes" id="UP000064967">
    <property type="component" value="Chromosome"/>
</dbReference>
<organism evidence="1 2">
    <name type="scientific">Labilithrix luteola</name>
    <dbReference type="NCBI Taxonomy" id="1391654"/>
    <lineage>
        <taxon>Bacteria</taxon>
        <taxon>Pseudomonadati</taxon>
        <taxon>Myxococcota</taxon>
        <taxon>Polyangia</taxon>
        <taxon>Polyangiales</taxon>
        <taxon>Labilitrichaceae</taxon>
        <taxon>Labilithrix</taxon>
    </lineage>
</organism>
<name>A0A0K1Q421_9BACT</name>
<dbReference type="OrthoDB" id="5518683at2"/>
<protein>
    <recommendedName>
        <fullName evidence="3">Addiction module component</fullName>
    </recommendedName>
</protein>
<dbReference type="InterPro" id="IPR013406">
    <property type="entry name" value="CHP02574_addiction_mod"/>
</dbReference>
<evidence type="ECO:0000313" key="2">
    <source>
        <dbReference type="Proteomes" id="UP000064967"/>
    </source>
</evidence>
<dbReference type="EMBL" id="CP012333">
    <property type="protein sequence ID" value="AKV00135.1"/>
    <property type="molecule type" value="Genomic_DNA"/>
</dbReference>
<dbReference type="AlphaFoldDB" id="A0A0K1Q421"/>
<sequence>MVGMSDAARKLLEDVLALPEDERLELASEIIASVDGPPDAGWEAAWLGELDRRVDAAKSRGESGADWTDVRSRILKRLGRT</sequence>
<reference evidence="1 2" key="1">
    <citation type="submission" date="2015-08" db="EMBL/GenBank/DDBJ databases">
        <authorList>
            <person name="Babu N.S."/>
            <person name="Beckwith C.J."/>
            <person name="Beseler K.G."/>
            <person name="Brison A."/>
            <person name="Carone J.V."/>
            <person name="Caskin T.P."/>
            <person name="Diamond M."/>
            <person name="Durham M.E."/>
            <person name="Foxe J.M."/>
            <person name="Go M."/>
            <person name="Henderson B.A."/>
            <person name="Jones I.B."/>
            <person name="McGettigan J.A."/>
            <person name="Micheletti S.J."/>
            <person name="Nasrallah M.E."/>
            <person name="Ortiz D."/>
            <person name="Piller C.R."/>
            <person name="Privatt S.R."/>
            <person name="Schneider S.L."/>
            <person name="Sharp S."/>
            <person name="Smith T.C."/>
            <person name="Stanton J.D."/>
            <person name="Ullery H.E."/>
            <person name="Wilson R.J."/>
            <person name="Serrano M.G."/>
            <person name="Buck G."/>
            <person name="Lee V."/>
            <person name="Wang Y."/>
            <person name="Carvalho R."/>
            <person name="Voegtly L."/>
            <person name="Shi R."/>
            <person name="Duckworth R."/>
            <person name="Johnson A."/>
            <person name="Loviza R."/>
            <person name="Walstead R."/>
            <person name="Shah Z."/>
            <person name="Kiflezghi M."/>
            <person name="Wade K."/>
            <person name="Ball S.L."/>
            <person name="Bradley K.W."/>
            <person name="Asai D.J."/>
            <person name="Bowman C.A."/>
            <person name="Russell D.A."/>
            <person name="Pope W.H."/>
            <person name="Jacobs-Sera D."/>
            <person name="Hendrix R.W."/>
            <person name="Hatfull G.F."/>
        </authorList>
    </citation>
    <scope>NUCLEOTIDE SEQUENCE [LARGE SCALE GENOMIC DNA]</scope>
    <source>
        <strain evidence="1 2">DSM 27648</strain>
    </source>
</reference>